<gene>
    <name evidence="2" type="ORF">ILEXP_LOCUS12113</name>
</gene>
<protein>
    <submittedName>
        <fullName evidence="2">Uncharacterized protein</fullName>
    </submittedName>
</protein>
<evidence type="ECO:0000313" key="3">
    <source>
        <dbReference type="Proteomes" id="UP001642360"/>
    </source>
</evidence>
<organism evidence="2 3">
    <name type="scientific">Ilex paraguariensis</name>
    <name type="common">yerba mate</name>
    <dbReference type="NCBI Taxonomy" id="185542"/>
    <lineage>
        <taxon>Eukaryota</taxon>
        <taxon>Viridiplantae</taxon>
        <taxon>Streptophyta</taxon>
        <taxon>Embryophyta</taxon>
        <taxon>Tracheophyta</taxon>
        <taxon>Spermatophyta</taxon>
        <taxon>Magnoliopsida</taxon>
        <taxon>eudicotyledons</taxon>
        <taxon>Gunneridae</taxon>
        <taxon>Pentapetalae</taxon>
        <taxon>asterids</taxon>
        <taxon>campanulids</taxon>
        <taxon>Aquifoliales</taxon>
        <taxon>Aquifoliaceae</taxon>
        <taxon>Ilex</taxon>
    </lineage>
</organism>
<evidence type="ECO:0000313" key="2">
    <source>
        <dbReference type="EMBL" id="CAK9144361.1"/>
    </source>
</evidence>
<comment type="caution">
    <text evidence="2">The sequence shown here is derived from an EMBL/GenBank/DDBJ whole genome shotgun (WGS) entry which is preliminary data.</text>
</comment>
<dbReference type="Proteomes" id="UP001642360">
    <property type="component" value="Unassembled WGS sequence"/>
</dbReference>
<dbReference type="EMBL" id="CAUOFW020001391">
    <property type="protein sequence ID" value="CAK9144361.1"/>
    <property type="molecule type" value="Genomic_DNA"/>
</dbReference>
<reference evidence="2 3" key="1">
    <citation type="submission" date="2024-02" db="EMBL/GenBank/DDBJ databases">
        <authorList>
            <person name="Vignale AGUSTIN F."/>
            <person name="Sosa J E."/>
            <person name="Modenutti C."/>
        </authorList>
    </citation>
    <scope>NUCLEOTIDE SEQUENCE [LARGE SCALE GENOMIC DNA]</scope>
</reference>
<feature type="compositionally biased region" description="Basic and acidic residues" evidence="1">
    <location>
        <begin position="1"/>
        <end position="10"/>
    </location>
</feature>
<feature type="region of interest" description="Disordered" evidence="1">
    <location>
        <begin position="1"/>
        <end position="31"/>
    </location>
</feature>
<sequence>MHQGKQDKSQGEGIILRASKEKSKKARGRTTKLTTDIECDGARGGLSDAKNGLQGIGHCEVLGSAGGARASQATPSAKQTLASVELELAEGDVKVLGSDAQRARDMQGVGDMLGDLGPCGKLGGASSGDDVIGLCNGLGIGGDDTHIRAGGGDCAVTWATP</sequence>
<accession>A0ABC8RHA8</accession>
<evidence type="ECO:0000256" key="1">
    <source>
        <dbReference type="SAM" id="MobiDB-lite"/>
    </source>
</evidence>
<dbReference type="AlphaFoldDB" id="A0ABC8RHA8"/>
<proteinExistence type="predicted"/>
<name>A0ABC8RHA8_9AQUA</name>
<keyword evidence="3" id="KW-1185">Reference proteome</keyword>